<reference evidence="8" key="2">
    <citation type="submission" date="2020-09" db="EMBL/GenBank/DDBJ databases">
        <authorList>
            <person name="Kikuchi T."/>
        </authorList>
    </citation>
    <scope>NUCLEOTIDE SEQUENCE</scope>
    <source>
        <strain evidence="8">Ka4C1</strain>
    </source>
</reference>
<evidence type="ECO:0000256" key="5">
    <source>
        <dbReference type="ARBA" id="ARBA00023128"/>
    </source>
</evidence>
<dbReference type="InterPro" id="IPR051701">
    <property type="entry name" value="Mito_OM_Translocase_MSP1"/>
</dbReference>
<dbReference type="EMBL" id="CAJFDI010000001">
    <property type="protein sequence ID" value="CAD5210160.1"/>
    <property type="molecule type" value="Genomic_DNA"/>
</dbReference>
<name>A0A1I7S8T8_BURXY</name>
<reference evidence="11" key="1">
    <citation type="submission" date="2016-11" db="UniProtKB">
        <authorList>
            <consortium name="WormBaseParasite"/>
        </authorList>
    </citation>
    <scope>IDENTIFICATION</scope>
</reference>
<dbReference type="Proteomes" id="UP000582659">
    <property type="component" value="Unassembled WGS sequence"/>
</dbReference>
<dbReference type="GO" id="GO:0005741">
    <property type="term" value="C:mitochondrial outer membrane"/>
    <property type="evidence" value="ECO:0007669"/>
    <property type="project" value="UniProtKB-SubCell"/>
</dbReference>
<keyword evidence="4 6" id="KW-0067">ATP-binding</keyword>
<keyword evidence="10" id="KW-1185">Reference proteome</keyword>
<evidence type="ECO:0000313" key="10">
    <source>
        <dbReference type="Proteomes" id="UP000659654"/>
    </source>
</evidence>
<feature type="domain" description="AAA+ ATPase" evidence="7">
    <location>
        <begin position="118"/>
        <end position="257"/>
    </location>
</feature>
<dbReference type="GO" id="GO:0140570">
    <property type="term" value="P:extraction of mislocalized protein from mitochondrial outer membrane"/>
    <property type="evidence" value="ECO:0007669"/>
    <property type="project" value="TreeGrafter"/>
</dbReference>
<dbReference type="Proteomes" id="UP000095284">
    <property type="component" value="Unplaced"/>
</dbReference>
<dbReference type="PANTHER" id="PTHR45644:SF3">
    <property type="entry name" value="FI08533P-RELATED"/>
    <property type="match status" value="1"/>
</dbReference>
<dbReference type="Gene3D" id="1.10.8.60">
    <property type="match status" value="1"/>
</dbReference>
<protein>
    <submittedName>
        <fullName evidence="8">(pine wood nematode) hypothetical protein</fullName>
    </submittedName>
    <submittedName>
        <fullName evidence="11">AAA domain-containing protein</fullName>
    </submittedName>
</protein>
<dbReference type="Proteomes" id="UP000659654">
    <property type="component" value="Unassembled WGS sequence"/>
</dbReference>
<dbReference type="PANTHER" id="PTHR45644">
    <property type="entry name" value="AAA ATPASE, PUTATIVE (AFU_ORTHOLOGUE AFUA_2G12920)-RELATED-RELATED"/>
    <property type="match status" value="1"/>
</dbReference>
<dbReference type="FunFam" id="3.40.50.300:FF:000538">
    <property type="entry name" value="ATPase family AAA domain-containing protein 1"/>
    <property type="match status" value="1"/>
</dbReference>
<dbReference type="InterPro" id="IPR041569">
    <property type="entry name" value="AAA_lid_3"/>
</dbReference>
<dbReference type="SMART" id="SM00382">
    <property type="entry name" value="AAA"/>
    <property type="match status" value="1"/>
</dbReference>
<evidence type="ECO:0000256" key="3">
    <source>
        <dbReference type="ARBA" id="ARBA00022787"/>
    </source>
</evidence>
<dbReference type="InterPro" id="IPR027417">
    <property type="entry name" value="P-loop_NTPase"/>
</dbReference>
<dbReference type="Pfam" id="PF00004">
    <property type="entry name" value="AAA"/>
    <property type="match status" value="1"/>
</dbReference>
<keyword evidence="5" id="KW-0496">Mitochondrion</keyword>
<organism evidence="9 11">
    <name type="scientific">Bursaphelenchus xylophilus</name>
    <name type="common">Pinewood nematode worm</name>
    <name type="synonym">Aphelenchoides xylophilus</name>
    <dbReference type="NCBI Taxonomy" id="6326"/>
    <lineage>
        <taxon>Eukaryota</taxon>
        <taxon>Metazoa</taxon>
        <taxon>Ecdysozoa</taxon>
        <taxon>Nematoda</taxon>
        <taxon>Chromadorea</taxon>
        <taxon>Rhabditida</taxon>
        <taxon>Tylenchina</taxon>
        <taxon>Tylenchomorpha</taxon>
        <taxon>Aphelenchoidea</taxon>
        <taxon>Aphelenchoididae</taxon>
        <taxon>Bursaphelenchus</taxon>
    </lineage>
</organism>
<accession>A0A1I7S8T8</accession>
<dbReference type="eggNOG" id="KOG0737">
    <property type="taxonomic scope" value="Eukaryota"/>
</dbReference>
<dbReference type="InterPro" id="IPR003593">
    <property type="entry name" value="AAA+_ATPase"/>
</dbReference>
<comment type="subcellular location">
    <subcellularLocation>
        <location evidence="1">Mitochondrion outer membrane</location>
        <topology evidence="1">Single-pass membrane protein</topology>
    </subcellularLocation>
</comment>
<evidence type="ECO:0000313" key="9">
    <source>
        <dbReference type="Proteomes" id="UP000095284"/>
    </source>
</evidence>
<dbReference type="WBParaSite" id="BXY_0943300.1">
    <property type="protein sequence ID" value="BXY_0943300.1"/>
    <property type="gene ID" value="BXY_0943300"/>
</dbReference>
<dbReference type="PROSITE" id="PS00674">
    <property type="entry name" value="AAA"/>
    <property type="match status" value="1"/>
</dbReference>
<evidence type="ECO:0000256" key="2">
    <source>
        <dbReference type="ARBA" id="ARBA00022741"/>
    </source>
</evidence>
<dbReference type="Gene3D" id="3.40.50.300">
    <property type="entry name" value="P-loop containing nucleotide triphosphate hydrolases"/>
    <property type="match status" value="1"/>
</dbReference>
<dbReference type="GO" id="GO:0016887">
    <property type="term" value="F:ATP hydrolysis activity"/>
    <property type="evidence" value="ECO:0007669"/>
    <property type="project" value="InterPro"/>
</dbReference>
<dbReference type="Pfam" id="PF17862">
    <property type="entry name" value="AAA_lid_3"/>
    <property type="match status" value="1"/>
</dbReference>
<dbReference type="InterPro" id="IPR003960">
    <property type="entry name" value="ATPase_AAA_CS"/>
</dbReference>
<dbReference type="EMBL" id="CAJFCV020000001">
    <property type="protein sequence ID" value="CAG9085847.1"/>
    <property type="molecule type" value="Genomic_DNA"/>
</dbReference>
<evidence type="ECO:0000256" key="1">
    <source>
        <dbReference type="ARBA" id="ARBA00004572"/>
    </source>
</evidence>
<dbReference type="InterPro" id="IPR003959">
    <property type="entry name" value="ATPase_AAA_core"/>
</dbReference>
<dbReference type="SMR" id="A0A1I7S8T8"/>
<keyword evidence="3" id="KW-0472">Membrane</keyword>
<evidence type="ECO:0000313" key="8">
    <source>
        <dbReference type="EMBL" id="CAD5210160.1"/>
    </source>
</evidence>
<sequence length="353" mass="39619">MSFRDEAIGLCIRISAAAVITYFSVKYMVRFLDPNHALKQEAKKKVQELLERLQIEFPVELNEYELRIATQLVTPEEGASWSEVGGHDDIIKELRERVINPLRAKAAGRLPNSSLFNPAKGILLYGPPGCGKTLLAKAVARDVEARFLHLDLSALTDKWYGESQKLAAAVFSLAKKLQPCIIFIDEIDSFLRNRQMSDNEATAMMKAQFMSLWDGFASGDDIIIVMGATNRPFDLDEAILRRMPTRFAVSLPNEKARSSILRAILRDESVAADLDYDVIAKCTPKLSGADLKEVCRLAALSRLNEIGGVGLYEDISIRQEDMLESIRKYCSLSFSRWNPASFQESDFLTEELE</sequence>
<gene>
    <name evidence="8" type="ORF">BXYJ_LOCUS1796</name>
</gene>
<dbReference type="SUPFAM" id="SSF52540">
    <property type="entry name" value="P-loop containing nucleoside triphosphate hydrolases"/>
    <property type="match status" value="1"/>
</dbReference>
<evidence type="ECO:0000256" key="6">
    <source>
        <dbReference type="RuleBase" id="RU003651"/>
    </source>
</evidence>
<evidence type="ECO:0000259" key="7">
    <source>
        <dbReference type="SMART" id="SM00382"/>
    </source>
</evidence>
<dbReference type="GO" id="GO:0005524">
    <property type="term" value="F:ATP binding"/>
    <property type="evidence" value="ECO:0007669"/>
    <property type="project" value="UniProtKB-KW"/>
</dbReference>
<dbReference type="OrthoDB" id="10254455at2759"/>
<keyword evidence="3" id="KW-1000">Mitochondrion outer membrane</keyword>
<proteinExistence type="inferred from homology"/>
<evidence type="ECO:0000313" key="11">
    <source>
        <dbReference type="WBParaSite" id="BXY_0943300.1"/>
    </source>
</evidence>
<evidence type="ECO:0000256" key="4">
    <source>
        <dbReference type="ARBA" id="ARBA00022840"/>
    </source>
</evidence>
<keyword evidence="2 6" id="KW-0547">Nucleotide-binding</keyword>
<dbReference type="AlphaFoldDB" id="A0A1I7S8T8"/>
<comment type="similarity">
    <text evidence="6">Belongs to the AAA ATPase family.</text>
</comment>